<evidence type="ECO:0000256" key="1">
    <source>
        <dbReference type="SAM" id="MobiDB-lite"/>
    </source>
</evidence>
<reference evidence="3" key="1">
    <citation type="journal article" date="2014" name="Int. J. Syst. Evol. Microbiol.">
        <title>Complete genome sequence of Corynebacterium casei LMG S-19264T (=DSM 44701T), isolated from a smear-ripened cheese.</title>
        <authorList>
            <consortium name="US DOE Joint Genome Institute (JGI-PGF)"/>
            <person name="Walter F."/>
            <person name="Albersmeier A."/>
            <person name="Kalinowski J."/>
            <person name="Ruckert C."/>
        </authorList>
    </citation>
    <scope>NUCLEOTIDE SEQUENCE</scope>
    <source>
        <strain evidence="3">CGMCC 1.12827</strain>
    </source>
</reference>
<sequence>MKKTTARRATAAVGLAGAAAVTAVSLGAGNAAAWGNTASVPDATLTKTVSGLTVKAKLFDQSVTYARPITTLPTLRDVWASGKISVEVSGGDVKGGKIASGYLVGCQVNFGASAEGDGGYDVSPETTGGGVSGGESVPVTNTGNYTGSPSASGKAGFTLGPGTTKKVFLIDNTNGDLSPDADNYHSYGNPFTGNKAGIAYSQQEFSYDGCAGYAQAKAFVTVKVTTDNTTANLTFYSKPFSLG</sequence>
<keyword evidence="2" id="KW-0732">Signal</keyword>
<dbReference type="Gene3D" id="2.60.40.1650">
    <property type="entry name" value="Porin MspA (Ig-like beta-sandwich domain)"/>
    <property type="match status" value="1"/>
</dbReference>
<gene>
    <name evidence="3" type="ORF">GCM10011489_17790</name>
</gene>
<evidence type="ECO:0000313" key="4">
    <source>
        <dbReference type="Proteomes" id="UP000621454"/>
    </source>
</evidence>
<evidence type="ECO:0000313" key="3">
    <source>
        <dbReference type="EMBL" id="GGB30020.1"/>
    </source>
</evidence>
<comment type="caution">
    <text evidence="3">The sequence shown here is derived from an EMBL/GenBank/DDBJ whole genome shotgun (WGS) entry which is preliminary data.</text>
</comment>
<dbReference type="Proteomes" id="UP000621454">
    <property type="component" value="Unassembled WGS sequence"/>
</dbReference>
<name>A0A916T4A3_9ACTN</name>
<accession>A0A916T4A3</accession>
<keyword evidence="4" id="KW-1185">Reference proteome</keyword>
<dbReference type="Pfam" id="PF09203">
    <property type="entry name" value="MspA"/>
    <property type="match status" value="1"/>
</dbReference>
<evidence type="ECO:0000256" key="2">
    <source>
        <dbReference type="SAM" id="SignalP"/>
    </source>
</evidence>
<organism evidence="3 4">
    <name type="scientific">Gordonia jinhuaensis</name>
    <dbReference type="NCBI Taxonomy" id="1517702"/>
    <lineage>
        <taxon>Bacteria</taxon>
        <taxon>Bacillati</taxon>
        <taxon>Actinomycetota</taxon>
        <taxon>Actinomycetes</taxon>
        <taxon>Mycobacteriales</taxon>
        <taxon>Gordoniaceae</taxon>
        <taxon>Gordonia</taxon>
    </lineage>
</organism>
<dbReference type="EMBL" id="BMGC01000009">
    <property type="protein sequence ID" value="GGB30020.1"/>
    <property type="molecule type" value="Genomic_DNA"/>
</dbReference>
<evidence type="ECO:0008006" key="5">
    <source>
        <dbReference type="Google" id="ProtNLM"/>
    </source>
</evidence>
<reference evidence="3" key="2">
    <citation type="submission" date="2020-09" db="EMBL/GenBank/DDBJ databases">
        <authorList>
            <person name="Sun Q."/>
            <person name="Zhou Y."/>
        </authorList>
    </citation>
    <scope>NUCLEOTIDE SEQUENCE</scope>
    <source>
        <strain evidence="3">CGMCC 1.12827</strain>
    </source>
</reference>
<dbReference type="Gene3D" id="2.10.300.10">
    <property type="entry name" value="Porin MspA ribbon domain"/>
    <property type="match status" value="1"/>
</dbReference>
<dbReference type="RefSeq" id="WP_188586235.1">
    <property type="nucleotide sequence ID" value="NZ_BMGC01000009.1"/>
</dbReference>
<feature type="compositionally biased region" description="Polar residues" evidence="1">
    <location>
        <begin position="141"/>
        <end position="151"/>
    </location>
</feature>
<proteinExistence type="predicted"/>
<feature type="chain" id="PRO_5036743949" description="MspA protein" evidence="2">
    <location>
        <begin position="34"/>
        <end position="243"/>
    </location>
</feature>
<protein>
    <recommendedName>
        <fullName evidence="5">MspA protein</fullName>
    </recommendedName>
</protein>
<dbReference type="AlphaFoldDB" id="A0A916T4A3"/>
<feature type="signal peptide" evidence="2">
    <location>
        <begin position="1"/>
        <end position="33"/>
    </location>
</feature>
<dbReference type="InterPro" id="IPR015286">
    <property type="entry name" value="Porin_fam_mycobact-type"/>
</dbReference>
<feature type="region of interest" description="Disordered" evidence="1">
    <location>
        <begin position="127"/>
        <end position="156"/>
    </location>
</feature>